<dbReference type="Gene3D" id="1.25.40.10">
    <property type="entry name" value="Tetratricopeptide repeat domain"/>
    <property type="match status" value="1"/>
</dbReference>
<dbReference type="Pfam" id="PF08238">
    <property type="entry name" value="Sel1"/>
    <property type="match status" value="3"/>
</dbReference>
<gene>
    <name evidence="2" type="ORF">KVV02_006864</name>
</gene>
<reference evidence="2" key="1">
    <citation type="submission" date="2021-07" db="EMBL/GenBank/DDBJ databases">
        <title>Draft genome of Mortierella alpina, strain LL118, isolated from an aspen leaf litter sample.</title>
        <authorList>
            <person name="Yang S."/>
            <person name="Vinatzer B.A."/>
        </authorList>
    </citation>
    <scope>NUCLEOTIDE SEQUENCE</scope>
    <source>
        <strain evidence="2">LL118</strain>
    </source>
</reference>
<feature type="compositionally biased region" description="Basic and acidic residues" evidence="1">
    <location>
        <begin position="560"/>
        <end position="576"/>
    </location>
</feature>
<evidence type="ECO:0000313" key="2">
    <source>
        <dbReference type="EMBL" id="KAG9325870.1"/>
    </source>
</evidence>
<dbReference type="InterPro" id="IPR006597">
    <property type="entry name" value="Sel1-like"/>
</dbReference>
<feature type="compositionally biased region" description="Polar residues" evidence="1">
    <location>
        <begin position="230"/>
        <end position="245"/>
    </location>
</feature>
<name>A0A9P8D1X0_MORAP</name>
<protein>
    <recommendedName>
        <fullName evidence="4">Protein DSF2</fullName>
    </recommendedName>
</protein>
<organism evidence="2 3">
    <name type="scientific">Mortierella alpina</name>
    <name type="common">Oleaginous fungus</name>
    <name type="synonym">Mortierella renispora</name>
    <dbReference type="NCBI Taxonomy" id="64518"/>
    <lineage>
        <taxon>Eukaryota</taxon>
        <taxon>Fungi</taxon>
        <taxon>Fungi incertae sedis</taxon>
        <taxon>Mucoromycota</taxon>
        <taxon>Mortierellomycotina</taxon>
        <taxon>Mortierellomycetes</taxon>
        <taxon>Mortierellales</taxon>
        <taxon>Mortierellaceae</taxon>
        <taxon>Mortierella</taxon>
    </lineage>
</organism>
<feature type="compositionally biased region" description="Polar residues" evidence="1">
    <location>
        <begin position="577"/>
        <end position="592"/>
    </location>
</feature>
<feature type="compositionally biased region" description="Low complexity" evidence="1">
    <location>
        <begin position="122"/>
        <end position="139"/>
    </location>
</feature>
<feature type="compositionally biased region" description="Basic and acidic residues" evidence="1">
    <location>
        <begin position="478"/>
        <end position="495"/>
    </location>
</feature>
<dbReference type="SUPFAM" id="SSF81901">
    <property type="entry name" value="HCP-like"/>
    <property type="match status" value="1"/>
</dbReference>
<comment type="caution">
    <text evidence="2">The sequence shown here is derived from an EMBL/GenBank/DDBJ whole genome shotgun (WGS) entry which is preliminary data.</text>
</comment>
<feature type="compositionally biased region" description="Polar residues" evidence="1">
    <location>
        <begin position="629"/>
        <end position="639"/>
    </location>
</feature>
<feature type="compositionally biased region" description="Low complexity" evidence="1">
    <location>
        <begin position="521"/>
        <end position="533"/>
    </location>
</feature>
<feature type="compositionally biased region" description="Low complexity" evidence="1">
    <location>
        <begin position="388"/>
        <end position="399"/>
    </location>
</feature>
<dbReference type="PANTHER" id="PTHR43628:SF1">
    <property type="entry name" value="CHITIN SYNTHASE REGULATORY FACTOR 2-RELATED"/>
    <property type="match status" value="1"/>
</dbReference>
<dbReference type="SMART" id="SM00671">
    <property type="entry name" value="SEL1"/>
    <property type="match status" value="3"/>
</dbReference>
<feature type="compositionally biased region" description="Low complexity" evidence="1">
    <location>
        <begin position="270"/>
        <end position="279"/>
    </location>
</feature>
<dbReference type="InterPro" id="IPR052945">
    <property type="entry name" value="Mitotic_Regulator"/>
</dbReference>
<feature type="compositionally biased region" description="Polar residues" evidence="1">
    <location>
        <begin position="601"/>
        <end position="616"/>
    </location>
</feature>
<sequence>MQQALGNWTTGEHSYRSTSVFYGMRFSSANAKWIPHSRISTVPTLLSHSTELYHTLPRRAQQAGSVIVVTPLQPNWRNKMAARTETPGNHYLPLNQQHRHIPGAPPQSYALYPVVKHRRKASLTPSSPSSSPRPLQAPSYHSLTNTCADPSLQPSSSPKSSQHRSDKTHLNGREGTQQYTQSAKTKGNYHTKSSSSGSGSSATHRDHRGQSTNEKHTPQQSSSRSEKTPQSKFSPGSPVTMSGSRAPNRAIIADKVKDSKSAGDTKHEQLQYQQRQQQQPHFGGGVPRQPASSTKTHGQSKAVGEHPRLQGQTSLTSTHNRGQQQPVTLSTLNTGVPGQGSPSTTPTSPSGSVKPELVTAIPTSSLCLSFDEDYDGDQVQDLEKHQRQALQYQRQLQQKPPKKRGDWDSDDDDSDSGSMVSYRRSIQRLSVTYHTKGRAGIPNISLFGPNQRPNPLVKHDRSGSGAGAYLSDAQTLVKEQREDRVRQQREKDRLQEQQQHQQLKQQQQMGSKMSPKHGHSKSGTFGSSSSLASIDQHPRQEERRPRMVRANTANSSPTQKVRDVHVPERSTSDDNIYHQNGSNRPRQGSQGSHHYHRDQQQRNVGHSGSPSPSSMQVIRGQYEPRPSHESSQSQRSNYSRGGKQELLGVNTKDHRQETAGYDPTSSRSPSRGGALSPVGGSSSFRKGSTGSTRPGGYGPGPAPPGMLNMHPAHHHPSNGYIRPEEAVGPSNPMPEKAEDYVRKGIEFHELGEISKATHYFRTAAEIGDPVGMLMYGLSVRHGWGCTANRVLAFQYLQKSAEHAVGDLNSRDSFTSTAAKGELVLAIYELGICFRHGWGVDKDKKTAAYYFEIAADLGDPDAQNDLAWCYYHGIGVKKDMFKSAKYYRLAAAQGQELIGNSWIWKDKYGGPTSPTVVEKGQPQNSSMRA</sequence>
<dbReference type="EMBL" id="JAIFTL010000031">
    <property type="protein sequence ID" value="KAG9325870.1"/>
    <property type="molecule type" value="Genomic_DNA"/>
</dbReference>
<dbReference type="InterPro" id="IPR011990">
    <property type="entry name" value="TPR-like_helical_dom_sf"/>
</dbReference>
<feature type="compositionally biased region" description="Basic and acidic residues" evidence="1">
    <location>
        <begin position="163"/>
        <end position="172"/>
    </location>
</feature>
<feature type="compositionally biased region" description="Basic and acidic residues" evidence="1">
    <location>
        <begin position="536"/>
        <end position="545"/>
    </location>
</feature>
<feature type="compositionally biased region" description="Basic and acidic residues" evidence="1">
    <location>
        <begin position="252"/>
        <end position="269"/>
    </location>
</feature>
<feature type="compositionally biased region" description="Low complexity" evidence="1">
    <location>
        <begin position="334"/>
        <end position="353"/>
    </location>
</feature>
<feature type="region of interest" description="Disordered" evidence="1">
    <location>
        <begin position="382"/>
        <end position="422"/>
    </location>
</feature>
<feature type="region of interest" description="Disordered" evidence="1">
    <location>
        <begin position="87"/>
        <end position="355"/>
    </location>
</feature>
<dbReference type="Proteomes" id="UP000717515">
    <property type="component" value="Unassembled WGS sequence"/>
</dbReference>
<dbReference type="GO" id="GO:0010972">
    <property type="term" value="P:negative regulation of G2/M transition of mitotic cell cycle"/>
    <property type="evidence" value="ECO:0007669"/>
    <property type="project" value="TreeGrafter"/>
</dbReference>
<evidence type="ECO:0000313" key="3">
    <source>
        <dbReference type="Proteomes" id="UP000717515"/>
    </source>
</evidence>
<feature type="compositionally biased region" description="Low complexity" evidence="1">
    <location>
        <begin position="496"/>
        <end position="508"/>
    </location>
</feature>
<feature type="compositionally biased region" description="Polar residues" evidence="1">
    <location>
        <begin position="679"/>
        <end position="692"/>
    </location>
</feature>
<evidence type="ECO:0008006" key="4">
    <source>
        <dbReference type="Google" id="ProtNLM"/>
    </source>
</evidence>
<feature type="compositionally biased region" description="Polar residues" evidence="1">
    <location>
        <begin position="174"/>
        <end position="192"/>
    </location>
</feature>
<feature type="compositionally biased region" description="Polar residues" evidence="1">
    <location>
        <begin position="290"/>
        <end position="299"/>
    </location>
</feature>
<feature type="region of interest" description="Disordered" evidence="1">
    <location>
        <begin position="439"/>
        <end position="732"/>
    </location>
</feature>
<proteinExistence type="predicted"/>
<feature type="compositionally biased region" description="Low complexity" evidence="1">
    <location>
        <begin position="150"/>
        <end position="160"/>
    </location>
</feature>
<feature type="compositionally biased region" description="Polar residues" evidence="1">
    <location>
        <begin position="310"/>
        <end position="333"/>
    </location>
</feature>
<evidence type="ECO:0000256" key="1">
    <source>
        <dbReference type="SAM" id="MobiDB-lite"/>
    </source>
</evidence>
<dbReference type="GO" id="GO:0032153">
    <property type="term" value="C:cell division site"/>
    <property type="evidence" value="ECO:0007669"/>
    <property type="project" value="TreeGrafter"/>
</dbReference>
<accession>A0A9P8D1X0</accession>
<dbReference type="AlphaFoldDB" id="A0A9P8D1X0"/>
<dbReference type="PANTHER" id="PTHR43628">
    <property type="entry name" value="ACTIVATOR OF C KINASE PROTEIN 1-RELATED"/>
    <property type="match status" value="1"/>
</dbReference>